<dbReference type="EMBL" id="CP099428">
    <property type="protein sequence ID" value="USW58376.1"/>
    <property type="molecule type" value="Genomic_DNA"/>
</dbReference>
<feature type="transmembrane region" description="Helical" evidence="7">
    <location>
        <begin position="397"/>
        <end position="419"/>
    </location>
</feature>
<evidence type="ECO:0000256" key="6">
    <source>
        <dbReference type="SAM" id="MobiDB-lite"/>
    </source>
</evidence>
<organism evidence="9 10">
    <name type="scientific">Septoria linicola</name>
    <dbReference type="NCBI Taxonomy" id="215465"/>
    <lineage>
        <taxon>Eukaryota</taxon>
        <taxon>Fungi</taxon>
        <taxon>Dikarya</taxon>
        <taxon>Ascomycota</taxon>
        <taxon>Pezizomycotina</taxon>
        <taxon>Dothideomycetes</taxon>
        <taxon>Dothideomycetidae</taxon>
        <taxon>Mycosphaerellales</taxon>
        <taxon>Mycosphaerellaceae</taxon>
        <taxon>Septoria</taxon>
    </lineage>
</organism>
<dbReference type="GO" id="GO:0015179">
    <property type="term" value="F:L-amino acid transmembrane transporter activity"/>
    <property type="evidence" value="ECO:0007669"/>
    <property type="project" value="TreeGrafter"/>
</dbReference>
<feature type="compositionally biased region" description="Polar residues" evidence="6">
    <location>
        <begin position="1"/>
        <end position="14"/>
    </location>
</feature>
<evidence type="ECO:0000256" key="3">
    <source>
        <dbReference type="ARBA" id="ARBA00022692"/>
    </source>
</evidence>
<evidence type="ECO:0000256" key="2">
    <source>
        <dbReference type="ARBA" id="ARBA00008066"/>
    </source>
</evidence>
<feature type="transmembrane region" description="Helical" evidence="7">
    <location>
        <begin position="243"/>
        <end position="268"/>
    </location>
</feature>
<feature type="transmembrane region" description="Helical" evidence="7">
    <location>
        <begin position="216"/>
        <end position="237"/>
    </location>
</feature>
<evidence type="ECO:0000313" key="10">
    <source>
        <dbReference type="Proteomes" id="UP001056384"/>
    </source>
</evidence>
<comment type="similarity">
    <text evidence="2">Belongs to the amino acid/polyamine transporter 2 family.</text>
</comment>
<feature type="transmembrane region" description="Helical" evidence="7">
    <location>
        <begin position="472"/>
        <end position="493"/>
    </location>
</feature>
<dbReference type="Proteomes" id="UP001056384">
    <property type="component" value="Chromosome 11"/>
</dbReference>
<dbReference type="InterPro" id="IPR013057">
    <property type="entry name" value="AA_transpt_TM"/>
</dbReference>
<gene>
    <name evidence="9" type="ORF">Slin15195_G116950</name>
</gene>
<feature type="compositionally biased region" description="Low complexity" evidence="6">
    <location>
        <begin position="179"/>
        <end position="189"/>
    </location>
</feature>
<evidence type="ECO:0000313" key="9">
    <source>
        <dbReference type="EMBL" id="USW58376.1"/>
    </source>
</evidence>
<evidence type="ECO:0000256" key="5">
    <source>
        <dbReference type="ARBA" id="ARBA00023136"/>
    </source>
</evidence>
<dbReference type="PANTHER" id="PTHR22950:SF479">
    <property type="entry name" value="AMINO ACID TRANSPORTER (EUROFUNG)-RELATED"/>
    <property type="match status" value="1"/>
</dbReference>
<keyword evidence="10" id="KW-1185">Reference proteome</keyword>
<accession>A0A9Q9B8M2</accession>
<reference evidence="9" key="1">
    <citation type="submission" date="2022-06" db="EMBL/GenBank/DDBJ databases">
        <title>Complete genome sequences of two strains of the flax pathogen Septoria linicola.</title>
        <authorList>
            <person name="Lapalu N."/>
            <person name="Simon A."/>
            <person name="Demenou B."/>
            <person name="Paumier D."/>
            <person name="Guillot M.-P."/>
            <person name="Gout L."/>
            <person name="Valade R."/>
        </authorList>
    </citation>
    <scope>NUCLEOTIDE SEQUENCE</scope>
    <source>
        <strain evidence="9">SE15195</strain>
    </source>
</reference>
<feature type="domain" description="Amino acid transporter transmembrane" evidence="8">
    <location>
        <begin position="213"/>
        <end position="573"/>
    </location>
</feature>
<sequence>MTKKCQSAFPTRTVLSECEPPVSGERNLTSLPSLPQDQSSSDKPKPSEAPQASIRQDQPRLPSENTNLTYYGLQEADKGLSKRTRQVAVKNSEGAGTEPKYPQPESTPCPQAQYQPGLAYYGLAQGSVPAAKRTTTTVSEVVEVPADHQQKRPMASGSSDKMSWRDRIIGKKLFTVNSNTGSTENSGSGMEKPEHGSELGHGEVVPASITHKKVNWIQATLILIAETVSLGILSLPASVADMGLVVGALVIMIFGLCTLATGFMLYYFRMRYPHVQGFGQAGYVLAGRPGQWIAEVLFQLLLIFVMAAHILTFSTMANTVAGDSWKCTVVFKVIGFIICLACTLPRTFKSNSYLSAISCLSILTATLIAMIDIAIIGEGQGTADIAPPSTGVATADWMMSLSNVLVSFTGHLAYFQVMAEMDKPEDFRKSLIATNVSMSSLYMVVAIVIYYYAGADVGSPALSSAAPLFAKLSYGIATPTIVVAGVIAGLLACKRIQAWFWESVKKEPKAADEISLRSWISWVGIVVILWALAFILANVLPYFSPLLALIGAISGTWITLGIPSMTAMYMCHHGFAMTEVEFNNAGEDDTAAKSLELMARERSTWNWWRMFTMPKHATRKVQSVWAAAIILFILNCVMIGFGGYGSIQTMVTLSADNYAPFSCAVGT</sequence>
<keyword evidence="3 7" id="KW-0812">Transmembrane</keyword>
<protein>
    <submittedName>
        <fullName evidence="9">Amino acid transporter, transmembrane domain-containing protein</fullName>
    </submittedName>
</protein>
<feature type="transmembrane region" description="Helical" evidence="7">
    <location>
        <begin position="542"/>
        <end position="560"/>
    </location>
</feature>
<feature type="transmembrane region" description="Helical" evidence="7">
    <location>
        <begin position="329"/>
        <end position="346"/>
    </location>
</feature>
<dbReference type="PANTHER" id="PTHR22950">
    <property type="entry name" value="AMINO ACID TRANSPORTER"/>
    <property type="match status" value="1"/>
</dbReference>
<dbReference type="AlphaFoldDB" id="A0A9Q9B8M2"/>
<feature type="region of interest" description="Disordered" evidence="6">
    <location>
        <begin position="1"/>
        <end position="110"/>
    </location>
</feature>
<feature type="transmembrane region" description="Helical" evidence="7">
    <location>
        <begin position="431"/>
        <end position="452"/>
    </location>
</feature>
<dbReference type="GO" id="GO:0016020">
    <property type="term" value="C:membrane"/>
    <property type="evidence" value="ECO:0007669"/>
    <property type="project" value="UniProtKB-SubCell"/>
</dbReference>
<feature type="region of interest" description="Disordered" evidence="6">
    <location>
        <begin position="179"/>
        <end position="199"/>
    </location>
</feature>
<keyword evidence="5 7" id="KW-0472">Membrane</keyword>
<feature type="transmembrane region" description="Helical" evidence="7">
    <location>
        <begin position="514"/>
        <end position="536"/>
    </location>
</feature>
<name>A0A9Q9B8M2_9PEZI</name>
<evidence type="ECO:0000256" key="4">
    <source>
        <dbReference type="ARBA" id="ARBA00022989"/>
    </source>
</evidence>
<proteinExistence type="inferred from homology"/>
<evidence type="ECO:0000259" key="8">
    <source>
        <dbReference type="Pfam" id="PF01490"/>
    </source>
</evidence>
<dbReference type="Pfam" id="PF01490">
    <property type="entry name" value="Aa_trans"/>
    <property type="match status" value="1"/>
</dbReference>
<feature type="transmembrane region" description="Helical" evidence="7">
    <location>
        <begin position="623"/>
        <end position="644"/>
    </location>
</feature>
<feature type="compositionally biased region" description="Low complexity" evidence="6">
    <location>
        <begin position="30"/>
        <end position="39"/>
    </location>
</feature>
<comment type="subcellular location">
    <subcellularLocation>
        <location evidence="1">Membrane</location>
        <topology evidence="1">Multi-pass membrane protein</topology>
    </subcellularLocation>
</comment>
<feature type="transmembrane region" description="Helical" evidence="7">
    <location>
        <begin position="353"/>
        <end position="377"/>
    </location>
</feature>
<feature type="transmembrane region" description="Helical" evidence="7">
    <location>
        <begin position="296"/>
        <end position="317"/>
    </location>
</feature>
<evidence type="ECO:0000256" key="1">
    <source>
        <dbReference type="ARBA" id="ARBA00004141"/>
    </source>
</evidence>
<keyword evidence="4 7" id="KW-1133">Transmembrane helix</keyword>
<dbReference type="Gene3D" id="1.20.1740.10">
    <property type="entry name" value="Amino acid/polyamine transporter I"/>
    <property type="match status" value="1"/>
</dbReference>
<evidence type="ECO:0000256" key="7">
    <source>
        <dbReference type="SAM" id="Phobius"/>
    </source>
</evidence>